<dbReference type="RefSeq" id="XP_003007964.1">
    <property type="nucleotide sequence ID" value="XM_003007918.1"/>
</dbReference>
<dbReference type="OrthoDB" id="10388799at2759"/>
<evidence type="ECO:0000313" key="2">
    <source>
        <dbReference type="Proteomes" id="UP000008698"/>
    </source>
</evidence>
<organism evidence="2">
    <name type="scientific">Verticillium alfalfae (strain VaMs.102 / ATCC MYA-4576 / FGSC 10136)</name>
    <name type="common">Verticillium wilt of alfalfa</name>
    <name type="synonym">Verticillium albo-atrum</name>
    <dbReference type="NCBI Taxonomy" id="526221"/>
    <lineage>
        <taxon>Eukaryota</taxon>
        <taxon>Fungi</taxon>
        <taxon>Dikarya</taxon>
        <taxon>Ascomycota</taxon>
        <taxon>Pezizomycotina</taxon>
        <taxon>Sordariomycetes</taxon>
        <taxon>Hypocreomycetidae</taxon>
        <taxon>Glomerellales</taxon>
        <taxon>Plectosphaerellaceae</taxon>
        <taxon>Verticillium</taxon>
    </lineage>
</organism>
<sequence length="239" mass="26439">MAGRKRNSNIWVVNSKKKGYFGRPHFARLKNFNQTGADATELREVSRKLPGETWIEKPWDISTDSDFVSLQQIRDIYAAESDVPKNENTAHSEEGFLEEAQDQHQMTQRKGLAADYVPLVDAADGALRALLESSPSLDDRVAELSIEASTVLADARALQIRVKELIARRDDIVTKLADLDNTGTALQSPVARVTQALREEPHSMFTLEGLAMTKHKGSGDLSNAKPMKRVKPIRAFAGG</sequence>
<evidence type="ECO:0000313" key="1">
    <source>
        <dbReference type="EMBL" id="EEY16043.1"/>
    </source>
</evidence>
<dbReference type="EMBL" id="DS985215">
    <property type="protein sequence ID" value="EEY16043.1"/>
    <property type="molecule type" value="Genomic_DNA"/>
</dbReference>
<dbReference type="GeneID" id="9535999"/>
<proteinExistence type="predicted"/>
<dbReference type="AlphaFoldDB" id="C9S9I0"/>
<gene>
    <name evidence="1" type="ORF">VDBG_02152</name>
</gene>
<name>C9S9I0_VERA1</name>
<dbReference type="HOGENOM" id="CLU_1161903_0_0_1"/>
<accession>C9S9I0</accession>
<dbReference type="eggNOG" id="ENOG502RPHB">
    <property type="taxonomic scope" value="Eukaryota"/>
</dbReference>
<keyword evidence="2" id="KW-1185">Reference proteome</keyword>
<reference evidence="2" key="1">
    <citation type="journal article" date="2011" name="PLoS Pathog.">
        <title>Comparative genomics yields insights into niche adaptation of plant vascular wilt pathogens.</title>
        <authorList>
            <person name="Klosterman S.J."/>
            <person name="Subbarao K.V."/>
            <person name="Kang S."/>
            <person name="Veronese P."/>
            <person name="Gold S.E."/>
            <person name="Thomma B.P.H.J."/>
            <person name="Chen Z."/>
            <person name="Henrissat B."/>
            <person name="Lee Y.-H."/>
            <person name="Park J."/>
            <person name="Garcia-Pedrajas M.D."/>
            <person name="Barbara D.J."/>
            <person name="Anchieta A."/>
            <person name="de Jonge R."/>
            <person name="Santhanam P."/>
            <person name="Maruthachalam K."/>
            <person name="Atallah Z."/>
            <person name="Amyotte S.G."/>
            <person name="Paz Z."/>
            <person name="Inderbitzin P."/>
            <person name="Hayes R.J."/>
            <person name="Heiman D.I."/>
            <person name="Young S."/>
            <person name="Zeng Q."/>
            <person name="Engels R."/>
            <person name="Galagan J."/>
            <person name="Cuomo C.A."/>
            <person name="Dobinson K.F."/>
            <person name="Ma L.-J."/>
        </authorList>
    </citation>
    <scope>NUCLEOTIDE SEQUENCE [LARGE SCALE GENOMIC DNA]</scope>
    <source>
        <strain evidence="2">VaMs.102 / ATCC MYA-4576 / FGSC 10136</strain>
    </source>
</reference>
<dbReference type="Proteomes" id="UP000008698">
    <property type="component" value="Unassembled WGS sequence"/>
</dbReference>
<dbReference type="KEGG" id="val:VDBG_02152"/>
<protein>
    <submittedName>
        <fullName evidence="1">Predicted protein</fullName>
    </submittedName>
</protein>